<proteinExistence type="inferred from homology"/>
<organism evidence="6 7">
    <name type="scientific">Curtobacterium citreum</name>
    <dbReference type="NCBI Taxonomy" id="2036"/>
    <lineage>
        <taxon>Bacteria</taxon>
        <taxon>Bacillati</taxon>
        <taxon>Actinomycetota</taxon>
        <taxon>Actinomycetes</taxon>
        <taxon>Micrococcales</taxon>
        <taxon>Microbacteriaceae</taxon>
        <taxon>Curtobacterium</taxon>
    </lineage>
</organism>
<dbReference type="GO" id="GO:0016757">
    <property type="term" value="F:glycosyltransferase activity"/>
    <property type="evidence" value="ECO:0007669"/>
    <property type="project" value="UniProtKB-KW"/>
</dbReference>
<feature type="domain" description="Glycosyltransferase 2-like" evidence="5">
    <location>
        <begin position="6"/>
        <end position="169"/>
    </location>
</feature>
<comment type="pathway">
    <text evidence="1">Cell wall biogenesis; cell wall polysaccharide biosynthesis.</text>
</comment>
<gene>
    <name evidence="6" type="ORF">WMN62_10920</name>
</gene>
<comment type="similarity">
    <text evidence="2">Belongs to the glycosyltransferase 2 family.</text>
</comment>
<evidence type="ECO:0000313" key="7">
    <source>
        <dbReference type="Proteomes" id="UP001370299"/>
    </source>
</evidence>
<sequence>MSAVAVVIVSYRSEVAAVAAARSVAFEPDVVSVTIVDNSASERRHEEFILDDLSDRVVVVRPDQNLGYAGGNNLGLRAAMTSGHEFVLVLNPDVDLPTGTVRALVEELANSEAHVVSPALAEAPNGRETVLRRPGFDLLLGRGVLEAPFGRRFTPTFFGAAFLARSRSFEQFGLLDEQLFLYCEEIEFVERLTRQGEREVFLVAEDIVVRHGRGGTVSPGGYDTGARSTIAYEEASRSVVVFGKTYHPFRLWVWVFARLAMAAGLIIRNPRAARAVLRGVTRGLVSRSVRPDRP</sequence>
<name>A0ABU8YAW9_9MICO</name>
<dbReference type="Proteomes" id="UP001370299">
    <property type="component" value="Unassembled WGS sequence"/>
</dbReference>
<evidence type="ECO:0000256" key="2">
    <source>
        <dbReference type="ARBA" id="ARBA00006739"/>
    </source>
</evidence>
<evidence type="ECO:0000259" key="5">
    <source>
        <dbReference type="Pfam" id="PF00535"/>
    </source>
</evidence>
<keyword evidence="4 6" id="KW-0808">Transferase</keyword>
<dbReference type="InterPro" id="IPR029044">
    <property type="entry name" value="Nucleotide-diphossugar_trans"/>
</dbReference>
<accession>A0ABU8YAW9</accession>
<dbReference type="EC" id="2.4.-.-" evidence="6"/>
<evidence type="ECO:0000256" key="3">
    <source>
        <dbReference type="ARBA" id="ARBA00022676"/>
    </source>
</evidence>
<dbReference type="RefSeq" id="WP_340195855.1">
    <property type="nucleotide sequence ID" value="NZ_JBBKAP010000013.1"/>
</dbReference>
<comment type="caution">
    <text evidence="6">The sequence shown here is derived from an EMBL/GenBank/DDBJ whole genome shotgun (WGS) entry which is preliminary data.</text>
</comment>
<keyword evidence="7" id="KW-1185">Reference proteome</keyword>
<dbReference type="PANTHER" id="PTHR43179">
    <property type="entry name" value="RHAMNOSYLTRANSFERASE WBBL"/>
    <property type="match status" value="1"/>
</dbReference>
<protein>
    <submittedName>
        <fullName evidence="6">Glycosyltransferase family 2 protein</fullName>
        <ecNumber evidence="6">2.4.-.-</ecNumber>
    </submittedName>
</protein>
<evidence type="ECO:0000313" key="6">
    <source>
        <dbReference type="EMBL" id="MEK0171983.1"/>
    </source>
</evidence>
<evidence type="ECO:0000256" key="4">
    <source>
        <dbReference type="ARBA" id="ARBA00022679"/>
    </source>
</evidence>
<keyword evidence="3 6" id="KW-0328">Glycosyltransferase</keyword>
<dbReference type="SUPFAM" id="SSF53448">
    <property type="entry name" value="Nucleotide-diphospho-sugar transferases"/>
    <property type="match status" value="1"/>
</dbReference>
<dbReference type="Gene3D" id="3.90.550.10">
    <property type="entry name" value="Spore Coat Polysaccharide Biosynthesis Protein SpsA, Chain A"/>
    <property type="match status" value="1"/>
</dbReference>
<evidence type="ECO:0000256" key="1">
    <source>
        <dbReference type="ARBA" id="ARBA00004776"/>
    </source>
</evidence>
<dbReference type="PANTHER" id="PTHR43179:SF12">
    <property type="entry name" value="GALACTOFURANOSYLTRANSFERASE GLFT2"/>
    <property type="match status" value="1"/>
</dbReference>
<dbReference type="EMBL" id="JBBLYY010000056">
    <property type="protein sequence ID" value="MEK0171983.1"/>
    <property type="molecule type" value="Genomic_DNA"/>
</dbReference>
<dbReference type="Pfam" id="PF00535">
    <property type="entry name" value="Glycos_transf_2"/>
    <property type="match status" value="1"/>
</dbReference>
<dbReference type="InterPro" id="IPR001173">
    <property type="entry name" value="Glyco_trans_2-like"/>
</dbReference>
<reference evidence="6 7" key="1">
    <citation type="submission" date="2024-03" db="EMBL/GenBank/DDBJ databases">
        <title>Whole genomes of four grape xylem sap localized bacterial endophytes.</title>
        <authorList>
            <person name="Kumar G."/>
            <person name="Savka M.A."/>
        </authorList>
    </citation>
    <scope>NUCLEOTIDE SEQUENCE [LARGE SCALE GENOMIC DNA]</scope>
    <source>
        <strain evidence="6 7">RIT_GXS8</strain>
    </source>
</reference>